<evidence type="ECO:0000313" key="3">
    <source>
        <dbReference type="Proteomes" id="UP001149074"/>
    </source>
</evidence>
<feature type="compositionally biased region" description="Pro residues" evidence="1">
    <location>
        <begin position="1"/>
        <end position="23"/>
    </location>
</feature>
<keyword evidence="3" id="KW-1185">Reference proteome</keyword>
<gene>
    <name evidence="2" type="ORF">N7532_011210</name>
</gene>
<dbReference type="AlphaFoldDB" id="A0A9W9EHZ4"/>
<dbReference type="GeneID" id="81362680"/>
<accession>A0A9W9EHZ4</accession>
<feature type="compositionally biased region" description="Basic and acidic residues" evidence="1">
    <location>
        <begin position="358"/>
        <end position="371"/>
    </location>
</feature>
<feature type="region of interest" description="Disordered" evidence="1">
    <location>
        <begin position="757"/>
        <end position="833"/>
    </location>
</feature>
<feature type="region of interest" description="Disordered" evidence="1">
    <location>
        <begin position="337"/>
        <end position="405"/>
    </location>
</feature>
<feature type="region of interest" description="Disordered" evidence="1">
    <location>
        <begin position="674"/>
        <end position="729"/>
    </location>
</feature>
<sequence>MDSQPPLPPLPPLPSPSPSPPFCPICSKEKTSEQIGVRFKDEAHLLTHALSAGHATSVAKLELKRDSDPEANEFWNLYLEWQRTTGIRRLLRDRTEKNEAKKRKAEDGDAESSHQASTKRQKTEASTSSSSTDIQKSSASRRKTSNRATGKATKGNGTQSNAHVRRRSAEGKTFDQQPVGYMGYLHPWIVTPVEKDRHNRDTDQDELEKPFVSASEEECHMRNQTKPSEHYAKLGKRAKMVLALERVFKIKATPQEVFGNIASSFPRGFLAATDFVRMRVIDGKTDEETTKELDQDLWFFDENLDDPMPDVNEEPANPMPVVKEEPTEVDIGVGGIAEEGNATKGVGERNVPVKGRSCKIEKRTARKNEPSRHRRQRSQGSPLRADRPVVQPPAEKGKDETGNAMMYKPFKNKFDVFKDQMFGQTPTQYSHTQIQSTPIDGPVPTSYTSPGVDQFSEKLLRSLQTPQGQDPDTHSTCSGQSYPDPGDIGSGFPLDCGEPTPQDQYPNSRPTDFGQGHPCPGDMGSGFSLDCGKPTAQGQYPGPLSTDFEQSHQYLDAMGSTHLLDTSFFDYAPSGDVASCNSGQHSDQKPSDQSSGVIGNLIDFSHNSVDDQIKGTTSLANIDPSLHVACQTPLNPGGTGVIGNLIDFSQHPVDDQIKDTTSLTNIDPSFHIACQKPLNPGGTGGIDSGSVFDGRNVQSQSSYTPSGPVSQSNPAGPTPSFTSNRLAAYGSIPQPSSTYSIGHGLSLQWPTSFVQSSGTYEQQSSPLEQKSTFNQDDLDFSPLQPTIQPDSSDYDTTANLSEILGPVFDDPLHEPPESPAASTDNSQPHSEDFHQTSLAACDKTFTYETVESDPVVRYLLTKEGDEYYKSLTPEKQQPLDKLLRSWAAQALRDAYRPGYQNLHPAPRPKILNLLLDFFRPRRAVDTASGRRQMTSSSTTRLLMNGLWVPCAILM</sequence>
<reference evidence="2" key="2">
    <citation type="journal article" date="2023" name="IMA Fungus">
        <title>Comparative genomic study of the Penicillium genus elucidates a diverse pangenome and 15 lateral gene transfer events.</title>
        <authorList>
            <person name="Petersen C."/>
            <person name="Sorensen T."/>
            <person name="Nielsen M.R."/>
            <person name="Sondergaard T.E."/>
            <person name="Sorensen J.L."/>
            <person name="Fitzpatrick D.A."/>
            <person name="Frisvad J.C."/>
            <person name="Nielsen K.L."/>
        </authorList>
    </citation>
    <scope>NUCLEOTIDE SEQUENCE</scope>
    <source>
        <strain evidence="2">IBT 30761</strain>
    </source>
</reference>
<evidence type="ECO:0000313" key="2">
    <source>
        <dbReference type="EMBL" id="KAJ5082167.1"/>
    </source>
</evidence>
<feature type="compositionally biased region" description="Polar residues" evidence="1">
    <location>
        <begin position="427"/>
        <end position="438"/>
    </location>
</feature>
<feature type="compositionally biased region" description="Polar residues" evidence="1">
    <location>
        <begin position="462"/>
        <end position="481"/>
    </location>
</feature>
<feature type="compositionally biased region" description="Polar residues" evidence="1">
    <location>
        <begin position="501"/>
        <end position="510"/>
    </location>
</feature>
<proteinExistence type="predicted"/>
<reference evidence="2" key="1">
    <citation type="submission" date="2022-11" db="EMBL/GenBank/DDBJ databases">
        <authorList>
            <person name="Petersen C."/>
        </authorList>
    </citation>
    <scope>NUCLEOTIDE SEQUENCE</scope>
    <source>
        <strain evidence="2">IBT 30761</strain>
    </source>
</reference>
<protein>
    <submittedName>
        <fullName evidence="2">Uncharacterized protein</fullName>
    </submittedName>
</protein>
<feature type="compositionally biased region" description="Low complexity" evidence="1">
    <location>
        <begin position="126"/>
        <end position="138"/>
    </location>
</feature>
<name>A0A9W9EHZ4_9EURO</name>
<comment type="caution">
    <text evidence="2">The sequence shown here is derived from an EMBL/GenBank/DDBJ whole genome shotgun (WGS) entry which is preliminary data.</text>
</comment>
<feature type="compositionally biased region" description="Polar residues" evidence="1">
    <location>
        <begin position="696"/>
        <end position="725"/>
    </location>
</feature>
<feature type="compositionally biased region" description="Polar residues" evidence="1">
    <location>
        <begin position="783"/>
        <end position="800"/>
    </location>
</feature>
<organism evidence="2 3">
    <name type="scientific">Penicillium argentinense</name>
    <dbReference type="NCBI Taxonomy" id="1131581"/>
    <lineage>
        <taxon>Eukaryota</taxon>
        <taxon>Fungi</taxon>
        <taxon>Dikarya</taxon>
        <taxon>Ascomycota</taxon>
        <taxon>Pezizomycotina</taxon>
        <taxon>Eurotiomycetes</taxon>
        <taxon>Eurotiomycetidae</taxon>
        <taxon>Eurotiales</taxon>
        <taxon>Aspergillaceae</taxon>
        <taxon>Penicillium</taxon>
    </lineage>
</organism>
<dbReference type="EMBL" id="JAPQKI010000011">
    <property type="protein sequence ID" value="KAJ5082167.1"/>
    <property type="molecule type" value="Genomic_DNA"/>
</dbReference>
<feature type="compositionally biased region" description="Polar residues" evidence="1">
    <location>
        <begin position="757"/>
        <end position="775"/>
    </location>
</feature>
<dbReference type="Proteomes" id="UP001149074">
    <property type="component" value="Unassembled WGS sequence"/>
</dbReference>
<feature type="region of interest" description="Disordered" evidence="1">
    <location>
        <begin position="427"/>
        <end position="547"/>
    </location>
</feature>
<feature type="region of interest" description="Disordered" evidence="1">
    <location>
        <begin position="1"/>
        <end position="27"/>
    </location>
</feature>
<dbReference type="RefSeq" id="XP_056468689.1">
    <property type="nucleotide sequence ID" value="XM_056623701.1"/>
</dbReference>
<feature type="compositionally biased region" description="Basic and acidic residues" evidence="1">
    <location>
        <begin position="96"/>
        <end position="107"/>
    </location>
</feature>
<evidence type="ECO:0000256" key="1">
    <source>
        <dbReference type="SAM" id="MobiDB-lite"/>
    </source>
</evidence>
<feature type="region of interest" description="Disordered" evidence="1">
    <location>
        <begin position="96"/>
        <end position="172"/>
    </location>
</feature>